<gene>
    <name evidence="1" type="ORF">RUM43_002258</name>
</gene>
<accession>A0AAN8NYJ9</accession>
<comment type="caution">
    <text evidence="1">The sequence shown here is derived from an EMBL/GenBank/DDBJ whole genome shotgun (WGS) entry which is preliminary data.</text>
</comment>
<reference evidence="1 2" key="1">
    <citation type="submission" date="2023-10" db="EMBL/GenBank/DDBJ databases">
        <title>Genomes of two closely related lineages of the louse Polyplax serrata with different host specificities.</title>
        <authorList>
            <person name="Martinu J."/>
            <person name="Tarabai H."/>
            <person name="Stefka J."/>
            <person name="Hypsa V."/>
        </authorList>
    </citation>
    <scope>NUCLEOTIDE SEQUENCE [LARGE SCALE GENOMIC DNA]</scope>
    <source>
        <strain evidence="1">HR10_N</strain>
    </source>
</reference>
<organism evidence="1 2">
    <name type="scientific">Polyplax serrata</name>
    <name type="common">Common mouse louse</name>
    <dbReference type="NCBI Taxonomy" id="468196"/>
    <lineage>
        <taxon>Eukaryota</taxon>
        <taxon>Metazoa</taxon>
        <taxon>Ecdysozoa</taxon>
        <taxon>Arthropoda</taxon>
        <taxon>Hexapoda</taxon>
        <taxon>Insecta</taxon>
        <taxon>Pterygota</taxon>
        <taxon>Neoptera</taxon>
        <taxon>Paraneoptera</taxon>
        <taxon>Psocodea</taxon>
        <taxon>Troctomorpha</taxon>
        <taxon>Phthiraptera</taxon>
        <taxon>Anoplura</taxon>
        <taxon>Polyplacidae</taxon>
        <taxon>Polyplax</taxon>
    </lineage>
</organism>
<evidence type="ECO:0000313" key="1">
    <source>
        <dbReference type="EMBL" id="KAK6628444.1"/>
    </source>
</evidence>
<dbReference type="Proteomes" id="UP001372834">
    <property type="component" value="Unassembled WGS sequence"/>
</dbReference>
<name>A0AAN8NYJ9_POLSC</name>
<dbReference type="AlphaFoldDB" id="A0AAN8NYJ9"/>
<sequence length="103" mass="12125">MFKTPKLCHKQVAQKFQCTQKQVTPDRKENQNAQKNQAPVVVFLHNEISEEVEPVMIILLLDKKGIHRSSEARSLQHRYPKDDIRCRLQTNLAITFRYPKTRP</sequence>
<protein>
    <submittedName>
        <fullName evidence="1">Uncharacterized protein</fullName>
    </submittedName>
</protein>
<dbReference type="EMBL" id="JAWJWE010000036">
    <property type="protein sequence ID" value="KAK6628444.1"/>
    <property type="molecule type" value="Genomic_DNA"/>
</dbReference>
<evidence type="ECO:0000313" key="2">
    <source>
        <dbReference type="Proteomes" id="UP001372834"/>
    </source>
</evidence>
<proteinExistence type="predicted"/>